<dbReference type="Proteomes" id="UP000275676">
    <property type="component" value="Chromosome"/>
</dbReference>
<proteinExistence type="predicted"/>
<evidence type="ECO:0000313" key="1">
    <source>
        <dbReference type="EMBL" id="VEA74239.1"/>
    </source>
</evidence>
<evidence type="ECO:0000313" key="2">
    <source>
        <dbReference type="Proteomes" id="UP000275676"/>
    </source>
</evidence>
<dbReference type="EMBL" id="LR134156">
    <property type="protein sequence ID" value="VEA74239.1"/>
    <property type="molecule type" value="Genomic_DNA"/>
</dbReference>
<protein>
    <submittedName>
        <fullName evidence="1">Phage-related lysozyme (Muraminidase)</fullName>
    </submittedName>
</protein>
<organism evidence="1 2">
    <name type="scientific">Salmonella enterica subsp. arizonae</name>
    <dbReference type="NCBI Taxonomy" id="59203"/>
    <lineage>
        <taxon>Bacteria</taxon>
        <taxon>Pseudomonadati</taxon>
        <taxon>Pseudomonadota</taxon>
        <taxon>Gammaproteobacteria</taxon>
        <taxon>Enterobacterales</taxon>
        <taxon>Enterobacteriaceae</taxon>
        <taxon>Salmonella</taxon>
    </lineage>
</organism>
<sequence length="268" mass="29875">MSLSTGDRVWTVCDRENLVPARDSATRPAWWSPFLPPSRETVQFDTVVCPTPYPIKAGDPVGHLGWFQVPGEDGHEKRYQVHIECLTTDDLPHFLSNPEGTGRDMPAFARCPKDIPVYLQFSGGEIQKGLITTQTETVMALSGQAVTDKEGKRYWPGGSSRGLLAESDMQLLSRYDLAGRGFETTEDSPASFDHLDGKTQPKGLVKTIFERFSAWRTMTGNPTARRWRLTTGNYWTGLTMRNPPGITRNSTGVRCRIRQCVTTFIGCA</sequence>
<dbReference type="AlphaFoldDB" id="A0A447QW34"/>
<accession>A0A447QW34</accession>
<gene>
    <name evidence="1" type="ORF">NCTC10047_00015</name>
</gene>
<reference evidence="1 2" key="1">
    <citation type="submission" date="2018-12" db="EMBL/GenBank/DDBJ databases">
        <authorList>
            <consortium name="Pathogen Informatics"/>
        </authorList>
    </citation>
    <scope>NUCLEOTIDE SEQUENCE [LARGE SCALE GENOMIC DNA]</scope>
    <source>
        <strain evidence="1 2">NCTC10047</strain>
    </source>
</reference>
<name>A0A447QW34_SALER</name>